<keyword evidence="2" id="KW-1185">Reference proteome</keyword>
<sequence length="361" mass="40920">MGLLTQLRANARAARLLYQRLSERGHSHWDVLLRRIPQAVGLRAYRKLAYAVNDGVLQRWVTPARFRRFLASQPGSLDGIFYVIVMPQTLHFLLPCLRLVAADLRVVLLLNGARRWEADLLRARFPAMPQMRVASLPNSSVNHGAMINLLVQHSEHDFGVLDHDLYVFDRAILQQLRFDDDDFLLCLYKDASSDGRWTYALTHFLYLRIDVFKRLMAQYGVGAQPYRQVPEPARSRLAGIGLRDGATMKSYHVFYDTLHVLLALAYADGLGVTQLEADGAGSVYHIGGTSIGTHHTKDLIHLYTHLRFLEISNEPLLQQRYAAIAAPFASAAEVHARLEGTAHDFHQIMLVDQLIEKLQHL</sequence>
<dbReference type="AlphaFoldDB" id="A0A2G8TIF0"/>
<evidence type="ECO:0000313" key="2">
    <source>
        <dbReference type="Proteomes" id="UP000230390"/>
    </source>
</evidence>
<comment type="caution">
    <text evidence="1">The sequence shown here is derived from an EMBL/GenBank/DDBJ whole genome shotgun (WGS) entry which is preliminary data.</text>
</comment>
<dbReference type="Proteomes" id="UP000230390">
    <property type="component" value="Unassembled WGS sequence"/>
</dbReference>
<evidence type="ECO:0000313" key="1">
    <source>
        <dbReference type="EMBL" id="PIL45812.1"/>
    </source>
</evidence>
<protein>
    <submittedName>
        <fullName evidence="1">Uncharacterized protein</fullName>
    </submittedName>
</protein>
<organism evidence="1 2">
    <name type="scientific">Massilia eurypsychrophila</name>
    <dbReference type="NCBI Taxonomy" id="1485217"/>
    <lineage>
        <taxon>Bacteria</taxon>
        <taxon>Pseudomonadati</taxon>
        <taxon>Pseudomonadota</taxon>
        <taxon>Betaproteobacteria</taxon>
        <taxon>Burkholderiales</taxon>
        <taxon>Oxalobacteraceae</taxon>
        <taxon>Telluria group</taxon>
        <taxon>Massilia</taxon>
    </lineage>
</organism>
<proteinExistence type="predicted"/>
<dbReference type="EMBL" id="PDOC01000003">
    <property type="protein sequence ID" value="PIL45812.1"/>
    <property type="molecule type" value="Genomic_DNA"/>
</dbReference>
<name>A0A2G8TIF0_9BURK</name>
<accession>A0A2G8TIF0</accession>
<gene>
    <name evidence="1" type="ORF">CR105_07055</name>
</gene>
<reference evidence="1 2" key="1">
    <citation type="submission" date="2017-10" db="EMBL/GenBank/DDBJ databases">
        <title>Massilia psychrophilum sp. nov., a novel purple-pigmented bacterium isolated from Tianshan glacier, Xinjiang Municipality, China.</title>
        <authorList>
            <person name="Wang H."/>
        </authorList>
    </citation>
    <scope>NUCLEOTIDE SEQUENCE [LARGE SCALE GENOMIC DNA]</scope>
    <source>
        <strain evidence="1 2">JCM 30074</strain>
    </source>
</reference>